<dbReference type="FunFam" id="1.10.10.10:FF:000001">
    <property type="entry name" value="LysR family transcriptional regulator"/>
    <property type="match status" value="1"/>
</dbReference>
<dbReference type="Proteomes" id="UP000650466">
    <property type="component" value="Unassembled WGS sequence"/>
</dbReference>
<dbReference type="GO" id="GO:0000976">
    <property type="term" value="F:transcription cis-regulatory region binding"/>
    <property type="evidence" value="ECO:0007669"/>
    <property type="project" value="TreeGrafter"/>
</dbReference>
<evidence type="ECO:0000256" key="3">
    <source>
        <dbReference type="ARBA" id="ARBA00023125"/>
    </source>
</evidence>
<feature type="domain" description="HTH lysR-type" evidence="5">
    <location>
        <begin position="1"/>
        <end position="58"/>
    </location>
</feature>
<dbReference type="GO" id="GO:0003700">
    <property type="term" value="F:DNA-binding transcription factor activity"/>
    <property type="evidence" value="ECO:0007669"/>
    <property type="project" value="InterPro"/>
</dbReference>
<keyword evidence="2" id="KW-0805">Transcription regulation</keyword>
<reference evidence="6" key="1">
    <citation type="submission" date="2020-09" db="EMBL/GenBank/DDBJ databases">
        <title>Draft Genome Sequence of Paenibacillus sp. WST5.</title>
        <authorList>
            <person name="Bao Z."/>
        </authorList>
    </citation>
    <scope>NUCLEOTIDE SEQUENCE</scope>
    <source>
        <strain evidence="6">WST5</strain>
    </source>
</reference>
<dbReference type="InterPro" id="IPR000847">
    <property type="entry name" value="LysR_HTH_N"/>
</dbReference>
<dbReference type="PRINTS" id="PR00039">
    <property type="entry name" value="HTHLYSR"/>
</dbReference>
<evidence type="ECO:0000313" key="6">
    <source>
        <dbReference type="EMBL" id="MBD0383014.1"/>
    </source>
</evidence>
<keyword evidence="4" id="KW-0804">Transcription</keyword>
<dbReference type="CDD" id="cd08420">
    <property type="entry name" value="PBP2_CysL_like"/>
    <property type="match status" value="1"/>
</dbReference>
<organism evidence="6 7">
    <name type="scientific">Paenibacillus sedimenti</name>
    <dbReference type="NCBI Taxonomy" id="2770274"/>
    <lineage>
        <taxon>Bacteria</taxon>
        <taxon>Bacillati</taxon>
        <taxon>Bacillota</taxon>
        <taxon>Bacilli</taxon>
        <taxon>Bacillales</taxon>
        <taxon>Paenibacillaceae</taxon>
        <taxon>Paenibacillus</taxon>
    </lineage>
</organism>
<comment type="similarity">
    <text evidence="1">Belongs to the LysR transcriptional regulatory family.</text>
</comment>
<keyword evidence="3" id="KW-0238">DNA-binding</keyword>
<dbReference type="PANTHER" id="PTHR30126">
    <property type="entry name" value="HTH-TYPE TRANSCRIPTIONAL REGULATOR"/>
    <property type="match status" value="1"/>
</dbReference>
<dbReference type="PROSITE" id="PS50931">
    <property type="entry name" value="HTH_LYSR"/>
    <property type="match status" value="1"/>
</dbReference>
<name>A0A926KS09_9BACL</name>
<gene>
    <name evidence="6" type="ORF">ICC18_23160</name>
</gene>
<evidence type="ECO:0000256" key="4">
    <source>
        <dbReference type="ARBA" id="ARBA00023163"/>
    </source>
</evidence>
<dbReference type="InterPro" id="IPR036388">
    <property type="entry name" value="WH-like_DNA-bd_sf"/>
</dbReference>
<comment type="caution">
    <text evidence="6">The sequence shown here is derived from an EMBL/GenBank/DDBJ whole genome shotgun (WGS) entry which is preliminary data.</text>
</comment>
<dbReference type="EMBL" id="JACVVD010000009">
    <property type="protein sequence ID" value="MBD0383014.1"/>
    <property type="molecule type" value="Genomic_DNA"/>
</dbReference>
<evidence type="ECO:0000313" key="7">
    <source>
        <dbReference type="Proteomes" id="UP000650466"/>
    </source>
</evidence>
<dbReference type="Pfam" id="PF00126">
    <property type="entry name" value="HTH_1"/>
    <property type="match status" value="1"/>
</dbReference>
<dbReference type="InterPro" id="IPR005119">
    <property type="entry name" value="LysR_subst-bd"/>
</dbReference>
<dbReference type="SUPFAM" id="SSF46785">
    <property type="entry name" value="Winged helix' DNA-binding domain"/>
    <property type="match status" value="1"/>
</dbReference>
<dbReference type="Gene3D" id="3.40.190.290">
    <property type="match status" value="1"/>
</dbReference>
<dbReference type="Pfam" id="PF03466">
    <property type="entry name" value="LysR_substrate"/>
    <property type="match status" value="1"/>
</dbReference>
<sequence>MIIDTLTVFAAVCEQRNFSRAAELLHISQPGVSQHIRNLEDELAAKLLHRSPKQVKLTEAGEILYKRAKQILALYDEAKQEINLLQHTVSGSLKIGASFTIGEYMLPRLLAEYANQYPQVDAVVNIGNTLEIVQSVRDNDLDIGLVEGQVQDTELHITPFMKDELILIAPPSHPLSGERAVNPDRLQNQIWILRESGSGTRAFSDQFIHDAGLRIKRSYVFNSSQGVKESVAAGLGIAILSRSIVRKELESGELSEIPLKGNAFTRDFFMISKHNHSPTMAMNVFIQKVTNLRDVL</sequence>
<evidence type="ECO:0000256" key="1">
    <source>
        <dbReference type="ARBA" id="ARBA00009437"/>
    </source>
</evidence>
<protein>
    <submittedName>
        <fullName evidence="6">LysR family transcriptional regulator</fullName>
    </submittedName>
</protein>
<evidence type="ECO:0000259" key="5">
    <source>
        <dbReference type="PROSITE" id="PS50931"/>
    </source>
</evidence>
<evidence type="ECO:0000256" key="2">
    <source>
        <dbReference type="ARBA" id="ARBA00023015"/>
    </source>
</evidence>
<dbReference type="AlphaFoldDB" id="A0A926KS09"/>
<proteinExistence type="inferred from homology"/>
<dbReference type="SUPFAM" id="SSF53850">
    <property type="entry name" value="Periplasmic binding protein-like II"/>
    <property type="match status" value="1"/>
</dbReference>
<dbReference type="Gene3D" id="1.10.10.10">
    <property type="entry name" value="Winged helix-like DNA-binding domain superfamily/Winged helix DNA-binding domain"/>
    <property type="match status" value="1"/>
</dbReference>
<dbReference type="InterPro" id="IPR036390">
    <property type="entry name" value="WH_DNA-bd_sf"/>
</dbReference>
<dbReference type="RefSeq" id="WP_188176794.1">
    <property type="nucleotide sequence ID" value="NZ_JACVVD010000009.1"/>
</dbReference>
<keyword evidence="7" id="KW-1185">Reference proteome</keyword>
<dbReference type="PANTHER" id="PTHR30126:SF39">
    <property type="entry name" value="HTH-TYPE TRANSCRIPTIONAL REGULATOR CYSL"/>
    <property type="match status" value="1"/>
</dbReference>
<accession>A0A926KS09</accession>